<reference evidence="1 2" key="1">
    <citation type="submission" date="2018-04" db="EMBL/GenBank/DDBJ databases">
        <title>Brenneria corticis sp.nov.</title>
        <authorList>
            <person name="Li Y."/>
        </authorList>
    </citation>
    <scope>NUCLEOTIDE SEQUENCE [LARGE SCALE GENOMIC DNA]</scope>
    <source>
        <strain evidence="1 2">CFCC 11842</strain>
    </source>
</reference>
<evidence type="ECO:0000313" key="2">
    <source>
        <dbReference type="Proteomes" id="UP000296159"/>
    </source>
</evidence>
<gene>
    <name evidence="1" type="ORF">DDT56_07320</name>
</gene>
<dbReference type="AlphaFoldDB" id="A0A2U1U6Y2"/>
<dbReference type="Proteomes" id="UP000296159">
    <property type="component" value="Unassembled WGS sequence"/>
</dbReference>
<organism evidence="1 2">
    <name type="scientific">Brenneria corticis</name>
    <dbReference type="NCBI Taxonomy" id="2173106"/>
    <lineage>
        <taxon>Bacteria</taxon>
        <taxon>Pseudomonadati</taxon>
        <taxon>Pseudomonadota</taxon>
        <taxon>Gammaproteobacteria</taxon>
        <taxon>Enterobacterales</taxon>
        <taxon>Pectobacteriaceae</taxon>
        <taxon>Brenneria</taxon>
    </lineage>
</organism>
<name>A0A2U1U6Y2_9GAMM</name>
<evidence type="ECO:0000313" key="1">
    <source>
        <dbReference type="EMBL" id="PWC17324.1"/>
    </source>
</evidence>
<comment type="caution">
    <text evidence="1">The sequence shown here is derived from an EMBL/GenBank/DDBJ whole genome shotgun (WGS) entry which is preliminary data.</text>
</comment>
<accession>A0A2U1U6Y2</accession>
<proteinExistence type="predicted"/>
<protein>
    <submittedName>
        <fullName evidence="1">Uncharacterized protein</fullName>
    </submittedName>
</protein>
<sequence>MIKTSSIQHYTVVKSIPASSDPHFRTRVFVSKFDADNAIAGFYSALRSEFEGSKTVDRAFGQRFWSPDGKTKTRRATVNTVRYGDIQTTLDRQWETIKRGRNQRA</sequence>
<keyword evidence="2" id="KW-1185">Reference proteome</keyword>
<dbReference type="EMBL" id="QDKH01000007">
    <property type="protein sequence ID" value="PWC17324.1"/>
    <property type="molecule type" value="Genomic_DNA"/>
</dbReference>